<feature type="compositionally biased region" description="Polar residues" evidence="1">
    <location>
        <begin position="97"/>
        <end position="108"/>
    </location>
</feature>
<organism evidence="2 3">
    <name type="scientific">Senna tora</name>
    <dbReference type="NCBI Taxonomy" id="362788"/>
    <lineage>
        <taxon>Eukaryota</taxon>
        <taxon>Viridiplantae</taxon>
        <taxon>Streptophyta</taxon>
        <taxon>Embryophyta</taxon>
        <taxon>Tracheophyta</taxon>
        <taxon>Spermatophyta</taxon>
        <taxon>Magnoliopsida</taxon>
        <taxon>eudicotyledons</taxon>
        <taxon>Gunneridae</taxon>
        <taxon>Pentapetalae</taxon>
        <taxon>rosids</taxon>
        <taxon>fabids</taxon>
        <taxon>Fabales</taxon>
        <taxon>Fabaceae</taxon>
        <taxon>Caesalpinioideae</taxon>
        <taxon>Cassia clade</taxon>
        <taxon>Senna</taxon>
    </lineage>
</organism>
<evidence type="ECO:0000313" key="3">
    <source>
        <dbReference type="Proteomes" id="UP000634136"/>
    </source>
</evidence>
<comment type="caution">
    <text evidence="2">The sequence shown here is derived from an EMBL/GenBank/DDBJ whole genome shotgun (WGS) entry which is preliminary data.</text>
</comment>
<sequence>MEQGLAMFQQILRMVKNPSLAIVPIEEASLAQTLETIIATTELIKDHLWGIMLNTRMKRDNLGEGTSHIITRLSFGTLELLRREGNKKRRSYDLSKVPTTPNEGLGSN</sequence>
<name>A0A834W2F1_9FABA</name>
<protein>
    <submittedName>
        <fullName evidence="2">Uncharacterized protein</fullName>
    </submittedName>
</protein>
<dbReference type="Proteomes" id="UP000634136">
    <property type="component" value="Unassembled WGS sequence"/>
</dbReference>
<accession>A0A834W2F1</accession>
<evidence type="ECO:0000313" key="2">
    <source>
        <dbReference type="EMBL" id="KAF7801784.1"/>
    </source>
</evidence>
<evidence type="ECO:0000256" key="1">
    <source>
        <dbReference type="SAM" id="MobiDB-lite"/>
    </source>
</evidence>
<reference evidence="2" key="1">
    <citation type="submission" date="2020-09" db="EMBL/GenBank/DDBJ databases">
        <title>Genome-Enabled Discovery of Anthraquinone Biosynthesis in Senna tora.</title>
        <authorList>
            <person name="Kang S.-H."/>
            <person name="Pandey R.P."/>
            <person name="Lee C.-M."/>
            <person name="Sim J.-S."/>
            <person name="Jeong J.-T."/>
            <person name="Choi B.-S."/>
            <person name="Jung M."/>
            <person name="Ginzburg D."/>
            <person name="Zhao K."/>
            <person name="Won S.Y."/>
            <person name="Oh T.-J."/>
            <person name="Yu Y."/>
            <person name="Kim N.-H."/>
            <person name="Lee O.R."/>
            <person name="Lee T.-H."/>
            <person name="Bashyal P."/>
            <person name="Kim T.-S."/>
            <person name="Lee W.-H."/>
            <person name="Kawkins C."/>
            <person name="Kim C.-K."/>
            <person name="Kim J.S."/>
            <person name="Ahn B.O."/>
            <person name="Rhee S.Y."/>
            <person name="Sohng J.K."/>
        </authorList>
    </citation>
    <scope>NUCLEOTIDE SEQUENCE</scope>
    <source>
        <tissue evidence="2">Leaf</tissue>
    </source>
</reference>
<feature type="region of interest" description="Disordered" evidence="1">
    <location>
        <begin position="85"/>
        <end position="108"/>
    </location>
</feature>
<proteinExistence type="predicted"/>
<dbReference type="EMBL" id="JAAIUW010000013">
    <property type="protein sequence ID" value="KAF7801784.1"/>
    <property type="molecule type" value="Genomic_DNA"/>
</dbReference>
<dbReference type="AlphaFoldDB" id="A0A834W2F1"/>
<gene>
    <name evidence="2" type="ORF">G2W53_040895</name>
</gene>
<keyword evidence="3" id="KW-1185">Reference proteome</keyword>